<dbReference type="SUPFAM" id="SSF52540">
    <property type="entry name" value="P-loop containing nucleoside triphosphate hydrolases"/>
    <property type="match status" value="1"/>
</dbReference>
<dbReference type="PANTHER" id="PTHR42724">
    <property type="entry name" value="TETRAACYLDISACCHARIDE 4'-KINASE"/>
    <property type="match status" value="1"/>
</dbReference>
<evidence type="ECO:0000256" key="11">
    <source>
        <dbReference type="ARBA" id="ARBA00023098"/>
    </source>
</evidence>
<keyword evidence="10 13" id="KW-0067">ATP-binding</keyword>
<dbReference type="GO" id="GO:0009245">
    <property type="term" value="P:lipid A biosynthetic process"/>
    <property type="evidence" value="ECO:0007669"/>
    <property type="project" value="UniProtKB-UniRule"/>
</dbReference>
<proteinExistence type="inferred from homology"/>
<dbReference type="NCBIfam" id="TIGR00682">
    <property type="entry name" value="lpxK"/>
    <property type="match status" value="1"/>
</dbReference>
<evidence type="ECO:0000313" key="15">
    <source>
        <dbReference type="Proteomes" id="UP000243807"/>
    </source>
</evidence>
<evidence type="ECO:0000256" key="7">
    <source>
        <dbReference type="ARBA" id="ARBA00022679"/>
    </source>
</evidence>
<dbReference type="OrthoDB" id="9766423at2"/>
<evidence type="ECO:0000256" key="8">
    <source>
        <dbReference type="ARBA" id="ARBA00022741"/>
    </source>
</evidence>
<comment type="catalytic activity">
    <reaction evidence="13">
        <text>a lipid A disaccharide + ATP = a lipid IVA + ADP + H(+)</text>
        <dbReference type="Rhea" id="RHEA:67840"/>
        <dbReference type="ChEBI" id="CHEBI:15378"/>
        <dbReference type="ChEBI" id="CHEBI:30616"/>
        <dbReference type="ChEBI" id="CHEBI:176343"/>
        <dbReference type="ChEBI" id="CHEBI:176425"/>
        <dbReference type="ChEBI" id="CHEBI:456216"/>
        <dbReference type="EC" id="2.7.1.130"/>
    </reaction>
</comment>
<evidence type="ECO:0000256" key="2">
    <source>
        <dbReference type="ARBA" id="ARBA00004870"/>
    </source>
</evidence>
<keyword evidence="6 13" id="KW-0441">Lipid A biosynthesis</keyword>
<dbReference type="InterPro" id="IPR027417">
    <property type="entry name" value="P-loop_NTPase"/>
</dbReference>
<keyword evidence="15" id="KW-1185">Reference proteome</keyword>
<name>A0A1P8UFP0_9GAMM</name>
<evidence type="ECO:0000256" key="5">
    <source>
        <dbReference type="ARBA" id="ARBA00022516"/>
    </source>
</evidence>
<keyword evidence="9 13" id="KW-0418">Kinase</keyword>
<organism evidence="14 15">
    <name type="scientific">Acidihalobacter ferrooxydans</name>
    <dbReference type="NCBI Taxonomy" id="1765967"/>
    <lineage>
        <taxon>Bacteria</taxon>
        <taxon>Pseudomonadati</taxon>
        <taxon>Pseudomonadota</taxon>
        <taxon>Gammaproteobacteria</taxon>
        <taxon>Chromatiales</taxon>
        <taxon>Ectothiorhodospiraceae</taxon>
        <taxon>Acidihalobacter</taxon>
    </lineage>
</organism>
<feature type="binding site" evidence="13">
    <location>
        <begin position="58"/>
        <end position="65"/>
    </location>
    <ligand>
        <name>ATP</name>
        <dbReference type="ChEBI" id="CHEBI:30616"/>
    </ligand>
</feature>
<comment type="pathway">
    <text evidence="2 13">Glycolipid biosynthesis; lipid IV(A) biosynthesis; lipid IV(A) from (3R)-3-hydroxytetradecanoyl-[acyl-carrier-protein] and UDP-N-acetyl-alpha-D-glucosamine: step 6/6.</text>
</comment>
<evidence type="ECO:0000313" key="14">
    <source>
        <dbReference type="EMBL" id="APZ42656.1"/>
    </source>
</evidence>
<dbReference type="PANTHER" id="PTHR42724:SF1">
    <property type="entry name" value="TETRAACYLDISACCHARIDE 4'-KINASE, MITOCHONDRIAL-RELATED"/>
    <property type="match status" value="1"/>
</dbReference>
<keyword evidence="8 13" id="KW-0547">Nucleotide-binding</keyword>
<keyword evidence="7 13" id="KW-0808">Transferase</keyword>
<dbReference type="UniPathway" id="UPA00359">
    <property type="reaction ID" value="UER00482"/>
</dbReference>
<dbReference type="EMBL" id="CP019434">
    <property type="protein sequence ID" value="APZ42656.1"/>
    <property type="molecule type" value="Genomic_DNA"/>
</dbReference>
<reference evidence="14 15" key="1">
    <citation type="submission" date="2017-01" db="EMBL/GenBank/DDBJ databases">
        <title>Draft sequence of Acidihalobacter ferrooxidans strain DSM 14175 (strain V8).</title>
        <authorList>
            <person name="Khaleque H.N."/>
            <person name="Ramsay J.P."/>
            <person name="Murphy R.J.T."/>
            <person name="Kaksonen A.H."/>
            <person name="Boxall N.J."/>
            <person name="Watkin E.L.J."/>
        </authorList>
    </citation>
    <scope>NUCLEOTIDE SEQUENCE [LARGE SCALE GENOMIC DNA]</scope>
    <source>
        <strain evidence="14 15">V8</strain>
    </source>
</reference>
<evidence type="ECO:0000256" key="13">
    <source>
        <dbReference type="HAMAP-Rule" id="MF_00409"/>
    </source>
</evidence>
<evidence type="ECO:0000256" key="4">
    <source>
        <dbReference type="ARBA" id="ARBA00016436"/>
    </source>
</evidence>
<dbReference type="KEGG" id="afy:BW247_05710"/>
<evidence type="ECO:0000256" key="6">
    <source>
        <dbReference type="ARBA" id="ARBA00022556"/>
    </source>
</evidence>
<dbReference type="GO" id="GO:0009244">
    <property type="term" value="P:lipopolysaccharide core region biosynthetic process"/>
    <property type="evidence" value="ECO:0007669"/>
    <property type="project" value="TreeGrafter"/>
</dbReference>
<dbReference type="AlphaFoldDB" id="A0A1P8UFP0"/>
<dbReference type="GO" id="GO:0005886">
    <property type="term" value="C:plasma membrane"/>
    <property type="evidence" value="ECO:0007669"/>
    <property type="project" value="TreeGrafter"/>
</dbReference>
<dbReference type="RefSeq" id="WP_076836307.1">
    <property type="nucleotide sequence ID" value="NZ_CP019434.1"/>
</dbReference>
<evidence type="ECO:0000256" key="10">
    <source>
        <dbReference type="ARBA" id="ARBA00022840"/>
    </source>
</evidence>
<dbReference type="STRING" id="1765967.BW247_05710"/>
<keyword evidence="11 13" id="KW-0443">Lipid metabolism</keyword>
<dbReference type="Proteomes" id="UP000243807">
    <property type="component" value="Chromosome"/>
</dbReference>
<protein>
    <recommendedName>
        <fullName evidence="4 13">Tetraacyldisaccharide 4'-kinase</fullName>
        <ecNumber evidence="3 13">2.7.1.130</ecNumber>
    </recommendedName>
    <alternativeName>
        <fullName evidence="12 13">Lipid A 4'-kinase</fullName>
    </alternativeName>
</protein>
<dbReference type="GO" id="GO:0005524">
    <property type="term" value="F:ATP binding"/>
    <property type="evidence" value="ECO:0007669"/>
    <property type="project" value="UniProtKB-UniRule"/>
</dbReference>
<gene>
    <name evidence="13" type="primary">lpxK</name>
    <name evidence="14" type="ORF">BW247_05710</name>
</gene>
<accession>A0A1P8UFP0</accession>
<dbReference type="GO" id="GO:0009029">
    <property type="term" value="F:lipid-A 4'-kinase activity"/>
    <property type="evidence" value="ECO:0007669"/>
    <property type="project" value="UniProtKB-UniRule"/>
</dbReference>
<evidence type="ECO:0000256" key="3">
    <source>
        <dbReference type="ARBA" id="ARBA00012071"/>
    </source>
</evidence>
<keyword evidence="5 13" id="KW-0444">Lipid biosynthesis</keyword>
<evidence type="ECO:0000256" key="12">
    <source>
        <dbReference type="ARBA" id="ARBA00029757"/>
    </source>
</evidence>
<dbReference type="HAMAP" id="MF_00409">
    <property type="entry name" value="LpxK"/>
    <property type="match status" value="1"/>
</dbReference>
<sequence length="329" mass="35079">MSLEQRVQQLWSRCGPVSTLLLPLSALYCAVVRRRRHAFLAAPPPALPVPVVVVGNITVGGTGKTPMTIALCEWLRGQGWRPGVVSRGYGGSGAREPKSVQAQSRASEVGDEPLLIALRAQVPGCVCADRMAAAQALLDAQACDILIADDGLQHYRLPRDVEIAMLDGRRRLGNGRCLPAGPLREPAIRLQAVDFVIVTEGQPGAGEYGMALRLDAAWALREPTRRQPLSSFAAQPAVHAVAGIGHPERFFAALEAAGLAIVRHAFPDHHGFDADDLAFGDDAPVLMTEKDAVKCLDFAPAACWAVPATADLPPDFTDALAARLRTHHG</sequence>
<evidence type="ECO:0000256" key="1">
    <source>
        <dbReference type="ARBA" id="ARBA00002274"/>
    </source>
</evidence>
<comment type="function">
    <text evidence="1 13">Transfers the gamma-phosphate of ATP to the 4'-position of a tetraacyldisaccharide 1-phosphate intermediate (termed DS-1-P) to form tetraacyldisaccharide 1,4'-bis-phosphate (lipid IVA).</text>
</comment>
<dbReference type="InterPro" id="IPR003758">
    <property type="entry name" value="LpxK"/>
</dbReference>
<dbReference type="EC" id="2.7.1.130" evidence="3 13"/>
<dbReference type="Pfam" id="PF02606">
    <property type="entry name" value="LpxK"/>
    <property type="match status" value="1"/>
</dbReference>
<evidence type="ECO:0000256" key="9">
    <source>
        <dbReference type="ARBA" id="ARBA00022777"/>
    </source>
</evidence>
<comment type="similarity">
    <text evidence="13">Belongs to the LpxK family.</text>
</comment>